<dbReference type="Proteomes" id="UP000474042">
    <property type="component" value="Unassembled WGS sequence"/>
</dbReference>
<proteinExistence type="predicted"/>
<accession>A0A6L9ERB7</accession>
<sequence length="172" mass="19697">MECGMISTKPNGYKLPGNLRGRSIHAKVIPTVCNLENMLQKLLQINGDFAQLKQWEKRSYKAYRIEDIKNRIITSPHYAWKDIIREHILSRRPSDFGASVIDIYLVAYVAETFGAGKEEFFKYVKNAGISENGNSAQAIWQVGKGDGVYLEILHDNGQIRDWSFMLKWVEGK</sequence>
<dbReference type="EMBL" id="WOFV02000059">
    <property type="protein sequence ID" value="NAS19176.1"/>
    <property type="molecule type" value="Genomic_DNA"/>
</dbReference>
<name>A0A6L9ERB7_CLOBU</name>
<reference evidence="1 2" key="1">
    <citation type="submission" date="2020-01" db="EMBL/GenBank/DDBJ databases">
        <title>Genome sequence of a 1,3-propanediol producer, Clostridium butyricum S3.</title>
        <authorList>
            <person name="Zhou J."/>
        </authorList>
    </citation>
    <scope>NUCLEOTIDE SEQUENCE [LARGE SCALE GENOMIC DNA]</scope>
    <source>
        <strain evidence="1 2">S3</strain>
    </source>
</reference>
<evidence type="ECO:0000313" key="2">
    <source>
        <dbReference type="Proteomes" id="UP000474042"/>
    </source>
</evidence>
<protein>
    <submittedName>
        <fullName evidence="1">Uncharacterized protein</fullName>
    </submittedName>
</protein>
<gene>
    <name evidence="1" type="ORF">GND98_015260</name>
</gene>
<evidence type="ECO:0000313" key="1">
    <source>
        <dbReference type="EMBL" id="NAS19176.1"/>
    </source>
</evidence>
<dbReference type="AlphaFoldDB" id="A0A6L9ERB7"/>
<comment type="caution">
    <text evidence="1">The sequence shown here is derived from an EMBL/GenBank/DDBJ whole genome shotgun (WGS) entry which is preliminary data.</text>
</comment>
<organism evidence="1 2">
    <name type="scientific">Clostridium butyricum</name>
    <dbReference type="NCBI Taxonomy" id="1492"/>
    <lineage>
        <taxon>Bacteria</taxon>
        <taxon>Bacillati</taxon>
        <taxon>Bacillota</taxon>
        <taxon>Clostridia</taxon>
        <taxon>Eubacteriales</taxon>
        <taxon>Clostridiaceae</taxon>
        <taxon>Clostridium</taxon>
    </lineage>
</organism>